<evidence type="ECO:0000313" key="10">
    <source>
        <dbReference type="EMBL" id="GAL63551.1"/>
    </source>
</evidence>
<dbReference type="InterPro" id="IPR038081">
    <property type="entry name" value="CalX-like_sf"/>
</dbReference>
<sequence length="992" mass="107749">MMKILLNYKSYYQLVACLLFASFTWAQTQGAKPNIIVILADDLGYGDVGFNRDSSFPEELGIIPTPNIDALANSGVILKNAHVAHPFCGPSRAAIMSGVYPHRLGAQYNLPNDNTTILGLPLTETFFPKILQDNDYHTAAFGKWHLGFVEGEHQPLDRGFDYFFGLLGGGKGYFESGYENSYYNRIANGNPVTNEYQDPLWRNRSYVDRAEYSNAEDEDYLTDILTDDAITYINANANKPDPFFIYMSYNAPHTPLQAPSDEIAAFETAHPNFKSLVRNSAYITEARQVTKYPEEEQAAVIEGFVEDRVTYATMVTNMDTNIGRLVAELKKDINVFNNTVIIFLSDNGGYTYSKGAVNYPLTSLKGSVNDGGHKVPMFVHWPNKITSSSTYNHQVSALDLYPTLVNLAGGTIPNGKLVDGVDIMDDLIAGQDPREDEFLLVMRPYNGFHNGGLAMGQWKIVKTGNGKWRLYDVLADPGETTDLRDSEPNAEQIIQDILNQAVALVSDFKDVKPVWYDNDNGGAGHPHSFLWDDGTLPGYDRLFESPQLKLDSELSEIRITGITDATEGDTNGIFTISLPEDVLADQNITVSYTIGGEAIEGVDFAALSGSVVISEGTNKADIIIDAATDSSVETSETVIITLDSADFGSVNQTPAEINIFDEIVSTILTAGDIAIVGFKSESGNKGAVAFMLLKDISATTKVSFSNRSWMGSQDGWTGNYSIDDVWTWTAGEALLIGTILKLDTDGQVKRAIGDNEVIVGSTIHNVLGKDDGGTDDDTDFDLSPAGDTVLIYQAPEPFAELSSGTDSGWITGLNTNATGWGVGGGNSFSAIPTALVGFSIDTTNGGINQDQDNGVYVGPIDGGVSQLRANINDGANWATSEDDNYNLWPFNDSIASVSGNIGSVGTLSIGDILKSELNVFPNPTTDYFNFNFNKPINKLEIEVLSLSGKILKSVQGTNTNKPKINVADLAHGMYILRVKADNQVSVEKVLKI</sequence>
<comment type="caution">
    <text evidence="10">The sequence shown here is derived from an EMBL/GenBank/DDBJ whole genome shotgun (WGS) entry which is preliminary data.</text>
</comment>
<dbReference type="InterPro" id="IPR026444">
    <property type="entry name" value="Secre_tail"/>
</dbReference>
<dbReference type="Pfam" id="PF00884">
    <property type="entry name" value="Sulfatase"/>
    <property type="match status" value="1"/>
</dbReference>
<evidence type="ECO:0000259" key="8">
    <source>
        <dbReference type="Pfam" id="PF03160"/>
    </source>
</evidence>
<dbReference type="SUPFAM" id="SSF53649">
    <property type="entry name" value="Alkaline phosphatase-like"/>
    <property type="match status" value="1"/>
</dbReference>
<dbReference type="InterPro" id="IPR003644">
    <property type="entry name" value="Calx_beta"/>
</dbReference>
<dbReference type="InterPro" id="IPR017850">
    <property type="entry name" value="Alkaline_phosphatase_core_sf"/>
</dbReference>
<feature type="chain" id="PRO_5001865243" evidence="6">
    <location>
        <begin position="27"/>
        <end position="992"/>
    </location>
</feature>
<dbReference type="Gene3D" id="2.60.40.2030">
    <property type="match status" value="1"/>
</dbReference>
<dbReference type="AlphaFoldDB" id="A0A090VFP6"/>
<feature type="domain" description="Secretion system C-terminal sorting" evidence="9">
    <location>
        <begin position="919"/>
        <end position="989"/>
    </location>
</feature>
<name>A0A090VFP6_9FLAO</name>
<feature type="signal peptide" evidence="6">
    <location>
        <begin position="1"/>
        <end position="26"/>
    </location>
</feature>
<evidence type="ECO:0000256" key="6">
    <source>
        <dbReference type="SAM" id="SignalP"/>
    </source>
</evidence>
<keyword evidence="4 10" id="KW-0378">Hydrolase</keyword>
<protein>
    <submittedName>
        <fullName evidence="10">Choline-sulfatase</fullName>
        <ecNumber evidence="10">3.1.6.6</ecNumber>
    </submittedName>
</protein>
<evidence type="ECO:0000256" key="1">
    <source>
        <dbReference type="ARBA" id="ARBA00008779"/>
    </source>
</evidence>
<gene>
    <name evidence="10" type="ORF">JCM19300_1900</name>
</gene>
<dbReference type="GO" id="GO:0004065">
    <property type="term" value="F:arylsulfatase activity"/>
    <property type="evidence" value="ECO:0007669"/>
    <property type="project" value="TreeGrafter"/>
</dbReference>
<dbReference type="RefSeq" id="WP_081959239.1">
    <property type="nucleotide sequence ID" value="NZ_BBNQ01000012.1"/>
</dbReference>
<dbReference type="Gene3D" id="3.30.1120.10">
    <property type="match status" value="1"/>
</dbReference>
<keyword evidence="5" id="KW-0106">Calcium</keyword>
<dbReference type="NCBIfam" id="TIGR04183">
    <property type="entry name" value="Por_Secre_tail"/>
    <property type="match status" value="1"/>
</dbReference>
<proteinExistence type="inferred from homology"/>
<dbReference type="InterPro" id="IPR000917">
    <property type="entry name" value="Sulfatase_N"/>
</dbReference>
<dbReference type="SUPFAM" id="SSF141072">
    <property type="entry name" value="CalX-like"/>
    <property type="match status" value="1"/>
</dbReference>
<evidence type="ECO:0000256" key="5">
    <source>
        <dbReference type="ARBA" id="ARBA00022837"/>
    </source>
</evidence>
<evidence type="ECO:0000259" key="9">
    <source>
        <dbReference type="Pfam" id="PF18962"/>
    </source>
</evidence>
<feature type="domain" description="Sulfatase N-terminal" evidence="7">
    <location>
        <begin position="33"/>
        <end position="409"/>
    </location>
</feature>
<keyword evidence="3" id="KW-0677">Repeat</keyword>
<dbReference type="Gene3D" id="3.40.720.10">
    <property type="entry name" value="Alkaline Phosphatase, subunit A"/>
    <property type="match status" value="1"/>
</dbReference>
<dbReference type="PANTHER" id="PTHR42693">
    <property type="entry name" value="ARYLSULFATASE FAMILY MEMBER"/>
    <property type="match status" value="1"/>
</dbReference>
<dbReference type="Pfam" id="PF18962">
    <property type="entry name" value="Por_Secre_tail"/>
    <property type="match status" value="1"/>
</dbReference>
<evidence type="ECO:0000313" key="11">
    <source>
        <dbReference type="Proteomes" id="UP000029644"/>
    </source>
</evidence>
<organism evidence="10 11">
    <name type="scientific">Algibacter lectus</name>
    <dbReference type="NCBI Taxonomy" id="221126"/>
    <lineage>
        <taxon>Bacteria</taxon>
        <taxon>Pseudomonadati</taxon>
        <taxon>Bacteroidota</taxon>
        <taxon>Flavobacteriia</taxon>
        <taxon>Flavobacteriales</taxon>
        <taxon>Flavobacteriaceae</taxon>
        <taxon>Algibacter</taxon>
    </lineage>
</organism>
<dbReference type="GO" id="GO:0016020">
    <property type="term" value="C:membrane"/>
    <property type="evidence" value="ECO:0007669"/>
    <property type="project" value="InterPro"/>
</dbReference>
<accession>A0A090VFP6</accession>
<dbReference type="Pfam" id="PF03160">
    <property type="entry name" value="Calx-beta"/>
    <property type="match status" value="1"/>
</dbReference>
<comment type="similarity">
    <text evidence="1">Belongs to the sulfatase family.</text>
</comment>
<evidence type="ECO:0000256" key="2">
    <source>
        <dbReference type="ARBA" id="ARBA00022729"/>
    </source>
</evidence>
<evidence type="ECO:0000259" key="7">
    <source>
        <dbReference type="Pfam" id="PF00884"/>
    </source>
</evidence>
<dbReference type="GO" id="GO:0007154">
    <property type="term" value="P:cell communication"/>
    <property type="evidence" value="ECO:0007669"/>
    <property type="project" value="InterPro"/>
</dbReference>
<dbReference type="Proteomes" id="UP000029644">
    <property type="component" value="Unassembled WGS sequence"/>
</dbReference>
<keyword evidence="2 6" id="KW-0732">Signal</keyword>
<dbReference type="GO" id="GO:0047753">
    <property type="term" value="F:choline-sulfatase activity"/>
    <property type="evidence" value="ECO:0007669"/>
    <property type="project" value="UniProtKB-EC"/>
</dbReference>
<dbReference type="EMBL" id="BBNQ01000012">
    <property type="protein sequence ID" value="GAL63551.1"/>
    <property type="molecule type" value="Genomic_DNA"/>
</dbReference>
<reference evidence="10 11" key="1">
    <citation type="journal article" date="2014" name="Genome Announc.">
        <title>Draft Genome Sequences of Marine Flavobacterium Algibacter lectus Strains SS8 and NR4.</title>
        <authorList>
            <person name="Takatani N."/>
            <person name="Nakanishi M."/>
            <person name="Meirelles P."/>
            <person name="Mino S."/>
            <person name="Suda W."/>
            <person name="Oshima K."/>
            <person name="Hattori M."/>
            <person name="Ohkuma M."/>
            <person name="Hosokawa M."/>
            <person name="Miyashita K."/>
            <person name="Thompson F.L."/>
            <person name="Niwa A."/>
            <person name="Sawabe T."/>
            <person name="Sawabe T."/>
        </authorList>
    </citation>
    <scope>NUCLEOTIDE SEQUENCE [LARGE SCALE GENOMIC DNA]</scope>
    <source>
        <strain evidence="10 11">JCM 19300</strain>
    </source>
</reference>
<dbReference type="PANTHER" id="PTHR42693:SF53">
    <property type="entry name" value="ENDO-4-O-SULFATASE"/>
    <property type="match status" value="1"/>
</dbReference>
<feature type="domain" description="Calx-beta" evidence="8">
    <location>
        <begin position="566"/>
        <end position="662"/>
    </location>
</feature>
<evidence type="ECO:0000256" key="3">
    <source>
        <dbReference type="ARBA" id="ARBA00022737"/>
    </source>
</evidence>
<dbReference type="OrthoDB" id="1389892at2"/>
<dbReference type="InterPro" id="IPR050738">
    <property type="entry name" value="Sulfatase"/>
</dbReference>
<dbReference type="EC" id="3.1.6.6" evidence="10"/>
<evidence type="ECO:0000256" key="4">
    <source>
        <dbReference type="ARBA" id="ARBA00022801"/>
    </source>
</evidence>